<organism evidence="2 3">
    <name type="scientific">Nonomuraea composti</name>
    <dbReference type="NCBI Taxonomy" id="2720023"/>
    <lineage>
        <taxon>Bacteria</taxon>
        <taxon>Bacillati</taxon>
        <taxon>Actinomycetota</taxon>
        <taxon>Actinomycetes</taxon>
        <taxon>Streptosporangiales</taxon>
        <taxon>Streptosporangiaceae</taxon>
        <taxon>Nonomuraea</taxon>
    </lineage>
</organism>
<keyword evidence="3" id="KW-1185">Reference proteome</keyword>
<evidence type="ECO:0000313" key="2">
    <source>
        <dbReference type="EMBL" id="NJP95785.1"/>
    </source>
</evidence>
<dbReference type="EMBL" id="JAATEP010000042">
    <property type="protein sequence ID" value="NJP95785.1"/>
    <property type="molecule type" value="Genomic_DNA"/>
</dbReference>
<feature type="region of interest" description="Disordered" evidence="1">
    <location>
        <begin position="1"/>
        <end position="24"/>
    </location>
</feature>
<dbReference type="Proteomes" id="UP000696294">
    <property type="component" value="Unassembled WGS sequence"/>
</dbReference>
<evidence type="ECO:0000256" key="1">
    <source>
        <dbReference type="SAM" id="MobiDB-lite"/>
    </source>
</evidence>
<name>A0ABX1BDF8_9ACTN</name>
<reference evidence="2 3" key="1">
    <citation type="submission" date="2020-03" db="EMBL/GenBank/DDBJ databases">
        <title>WGS of actinomycetes isolated from Thailand.</title>
        <authorList>
            <person name="Thawai C."/>
        </authorList>
    </citation>
    <scope>NUCLEOTIDE SEQUENCE [LARGE SCALE GENOMIC DNA]</scope>
    <source>
        <strain evidence="2 3">FMUSA5-5</strain>
    </source>
</reference>
<comment type="caution">
    <text evidence="2">The sequence shown here is derived from an EMBL/GenBank/DDBJ whole genome shotgun (WGS) entry which is preliminary data.</text>
</comment>
<dbReference type="RefSeq" id="WP_168017469.1">
    <property type="nucleotide sequence ID" value="NZ_JAATEP010000042.1"/>
</dbReference>
<proteinExistence type="predicted"/>
<evidence type="ECO:0000313" key="3">
    <source>
        <dbReference type="Proteomes" id="UP000696294"/>
    </source>
</evidence>
<gene>
    <name evidence="2" type="ORF">HCN51_41220</name>
</gene>
<protein>
    <submittedName>
        <fullName evidence="2">Uncharacterized protein</fullName>
    </submittedName>
</protein>
<accession>A0ABX1BDF8</accession>
<sequence length="202" mass="22107">MTGIPTAEGGDASGKPRPGLGYSEEYRETVITYVRDVPKEKPKDPTVEDAYAQHVHDHRNGSYPAPLSAPTQQDDALAKYQVDPGKAQKTFFVKLAEYEDASGRPLPSSPVEQLRRDLQRLQGEGGPSLKVHLQHARLTEDHLGKWQAAQELLATTERTQTTLGLAIERVYSVYADIVEALAATVETAKSADRTAANGIKRT</sequence>